<reference evidence="2" key="1">
    <citation type="submission" date="2021-02" db="EMBL/GenBank/DDBJ databases">
        <authorList>
            <person name="Nowell W R."/>
        </authorList>
    </citation>
    <scope>NUCLEOTIDE SEQUENCE</scope>
</reference>
<evidence type="ECO:0000313" key="4">
    <source>
        <dbReference type="Proteomes" id="UP000663829"/>
    </source>
</evidence>
<feature type="non-terminal residue" evidence="2">
    <location>
        <position position="601"/>
    </location>
</feature>
<dbReference type="Proteomes" id="UP000681722">
    <property type="component" value="Unassembled WGS sequence"/>
</dbReference>
<evidence type="ECO:0000313" key="2">
    <source>
        <dbReference type="EMBL" id="CAF1593011.1"/>
    </source>
</evidence>
<dbReference type="PANTHER" id="PTHR46579">
    <property type="entry name" value="F5/8 TYPE C DOMAIN-CONTAINING PROTEIN-RELATED"/>
    <property type="match status" value="1"/>
</dbReference>
<dbReference type="PANTHER" id="PTHR46579:SF1">
    <property type="entry name" value="F5_8 TYPE C DOMAIN-CONTAINING PROTEIN"/>
    <property type="match status" value="1"/>
</dbReference>
<keyword evidence="4" id="KW-1185">Reference proteome</keyword>
<comment type="caution">
    <text evidence="2">The sequence shown here is derived from an EMBL/GenBank/DDBJ whole genome shotgun (WGS) entry which is preliminary data.</text>
</comment>
<evidence type="ECO:0008006" key="5">
    <source>
        <dbReference type="Google" id="ProtNLM"/>
    </source>
</evidence>
<dbReference type="AlphaFoldDB" id="A0A816A3X4"/>
<gene>
    <name evidence="2" type="ORF">GPM918_LOCUS41892</name>
    <name evidence="3" type="ORF">SRO942_LOCUS43021</name>
</gene>
<dbReference type="EMBL" id="CAJNOQ010034054">
    <property type="protein sequence ID" value="CAF1593011.1"/>
    <property type="molecule type" value="Genomic_DNA"/>
</dbReference>
<evidence type="ECO:0000256" key="1">
    <source>
        <dbReference type="SAM" id="MobiDB-lite"/>
    </source>
</evidence>
<organism evidence="2 4">
    <name type="scientific">Didymodactylos carnosus</name>
    <dbReference type="NCBI Taxonomy" id="1234261"/>
    <lineage>
        <taxon>Eukaryota</taxon>
        <taxon>Metazoa</taxon>
        <taxon>Spiralia</taxon>
        <taxon>Gnathifera</taxon>
        <taxon>Rotifera</taxon>
        <taxon>Eurotatoria</taxon>
        <taxon>Bdelloidea</taxon>
        <taxon>Philodinida</taxon>
        <taxon>Philodinidae</taxon>
        <taxon>Didymodactylos</taxon>
    </lineage>
</organism>
<accession>A0A816A3X4</accession>
<name>A0A816A3X4_9BILA</name>
<feature type="region of interest" description="Disordered" evidence="1">
    <location>
        <begin position="58"/>
        <end position="91"/>
    </location>
</feature>
<dbReference type="OrthoDB" id="6502094at2759"/>
<evidence type="ECO:0000313" key="3">
    <source>
        <dbReference type="EMBL" id="CAF4466085.1"/>
    </source>
</evidence>
<dbReference type="EMBL" id="CAJOBC010100258">
    <property type="protein sequence ID" value="CAF4466085.1"/>
    <property type="molecule type" value="Genomic_DNA"/>
</dbReference>
<sequence>FDCVNYNSLCPFVGVSANASRQKEFRHRQRQLLYNSSHNQHSTNPRFDSAIGDNINNDPTVCDLNENQSDSLDTTSDTDSEDDHYYNISMDDTSDNDDLFTQADGDLHNTKPLYFNSNITVEQAYIYICDYISEFKLTLVQQKRLILLLILLLPNDSLLNQKHLSKWMSVKNSFTYSVLCAHCTNILDTKTGICSILCPMNGKLRTDDGIIETCLADIKGSMSRVAERNIDLIMEYPKQAKFLVPNDIINGTIYQRDATNDPTITIQLHSDGFDILTTKHKHCYATTATILEIPPPLRDYAQNKILLSLYFSKKEPTPECLLNNLIKRLDELRTIGLTVINSNKKINFKIKFQGDKNDQPCRSLKWKISQFNGFDACTNCLQHGETRNSNMVYYPYTTNPTPRTQQMYLNAARMADSRTTVTQHAIVQGIKGTSPLLKIFDNVSEHALFDYMHACCGSSGHMAHVLRRWITSASANVAQSMSDFILNIMMPHDTKVSFKLLSQIDWWKSKDYRFFLLYISMPFAINYVPHQVTSHYVLFFISIRILHYYQYRTDIDYADMFIDNYRKELANIYGHDWDLYTNHLFRYFPSQVKNNGRAMLK</sequence>
<dbReference type="Proteomes" id="UP000663829">
    <property type="component" value="Unassembled WGS sequence"/>
</dbReference>
<protein>
    <recommendedName>
        <fullName evidence="5">Transposase</fullName>
    </recommendedName>
</protein>
<proteinExistence type="predicted"/>